<dbReference type="AlphaFoldDB" id="G2FGR0"/>
<dbReference type="SMART" id="SM00671">
    <property type="entry name" value="SEL1"/>
    <property type="match status" value="2"/>
</dbReference>
<dbReference type="Proteomes" id="UP000005167">
    <property type="component" value="Unassembled WGS sequence"/>
</dbReference>
<dbReference type="RefSeq" id="WP_006475050.1">
    <property type="nucleotide sequence ID" value="NZ_AFZB01000018.1"/>
</dbReference>
<organism evidence="6 7">
    <name type="scientific">endosymbiont of Tevnia jerichonana</name>
    <name type="common">vent Tica</name>
    <dbReference type="NCBI Taxonomy" id="1049564"/>
    <lineage>
        <taxon>Bacteria</taxon>
        <taxon>Pseudomonadati</taxon>
        <taxon>Pseudomonadota</taxon>
        <taxon>Gammaproteobacteria</taxon>
        <taxon>sulfur-oxidizing symbionts</taxon>
    </lineage>
</organism>
<evidence type="ECO:0000256" key="2">
    <source>
        <dbReference type="ARBA" id="ARBA00023043"/>
    </source>
</evidence>
<dbReference type="InterPro" id="IPR036770">
    <property type="entry name" value="Ankyrin_rpt-contain_sf"/>
</dbReference>
<dbReference type="PROSITE" id="PS50297">
    <property type="entry name" value="ANK_REP_REGION"/>
    <property type="match status" value="2"/>
</dbReference>
<dbReference type="Pfam" id="PF12796">
    <property type="entry name" value="Ank_2"/>
    <property type="match status" value="1"/>
</dbReference>
<feature type="signal peptide" evidence="5">
    <location>
        <begin position="1"/>
        <end position="34"/>
    </location>
</feature>
<evidence type="ECO:0000256" key="1">
    <source>
        <dbReference type="ARBA" id="ARBA00022737"/>
    </source>
</evidence>
<dbReference type="eggNOG" id="COG0790">
    <property type="taxonomic scope" value="Bacteria"/>
</dbReference>
<sequence length="373" mass="40413">MAPPDPIATKQRWRITRLLAGLLCLLTAALPATAATLDEARSAIRQRHFTEAALIYQQLAEAGDADAQYALAGLYRAGRGVKKDFSTALTWMKKAAHQGLDKAQYQLGNFYEYGWGTDSNLTTAQRWYSAAARQEHALAKKKLAQLTEAMRPSDNQFSTAEIAQFIGQAASGNLGRLKAELARGLPINATDQDGRSALLSAIINRHPMVINLLLKEGADANLADRLGNRPLQQAIQNNDTKLAARLIEAGASLEDTDSLGNTPLIIAAAKGQTKSVQLLLKRGANLTATNKKSQSAIEIAALRGHHKIVKNPPRRRRQPAGETARPCRDAQSGCAAPDHPSSRREPALCRLVYPQSRRLARQRGSGRQAPDSG</sequence>
<dbReference type="Gene3D" id="1.25.40.20">
    <property type="entry name" value="Ankyrin repeat-containing domain"/>
    <property type="match status" value="1"/>
</dbReference>
<dbReference type="SUPFAM" id="SSF48403">
    <property type="entry name" value="Ankyrin repeat"/>
    <property type="match status" value="1"/>
</dbReference>
<reference evidence="6 7" key="1">
    <citation type="journal article" date="2011" name="ISME J.">
        <title>The endosymbionts of the deep-sea tubeworms Riftia pachyptila and Tevnia jerichonana share an identical physiology as revealed by proteogenomic analyses.</title>
        <authorList>
            <person name="Gardebrecht A."/>
            <person name="Markert S."/>
            <person name="Felbeck H."/>
            <person name="Thuermer A."/>
            <person name="Albrecht D."/>
            <person name="Wollherr A."/>
            <person name="Kabisch J."/>
            <person name="Lehmann R."/>
            <person name="Daniel R."/>
            <person name="Liesegang H."/>
            <person name="Hecker M."/>
            <person name="Sievert S.M."/>
            <person name="Schweder T."/>
        </authorList>
    </citation>
    <scope>NUCLEOTIDE SEQUENCE [LARGE SCALE GENOMIC DNA]</scope>
</reference>
<feature type="repeat" description="ANK" evidence="3">
    <location>
        <begin position="226"/>
        <end position="258"/>
    </location>
</feature>
<dbReference type="PROSITE" id="PS50088">
    <property type="entry name" value="ANK_REPEAT"/>
    <property type="match status" value="3"/>
</dbReference>
<dbReference type="SUPFAM" id="SSF81901">
    <property type="entry name" value="HCP-like"/>
    <property type="match status" value="1"/>
</dbReference>
<dbReference type="eggNOG" id="COG0666">
    <property type="taxonomic scope" value="Bacteria"/>
</dbReference>
<dbReference type="EMBL" id="AFZB01000018">
    <property type="protein sequence ID" value="EGW54024.1"/>
    <property type="molecule type" value="Genomic_DNA"/>
</dbReference>
<feature type="region of interest" description="Disordered" evidence="4">
    <location>
        <begin position="304"/>
        <end position="348"/>
    </location>
</feature>
<dbReference type="PANTHER" id="PTHR24171">
    <property type="entry name" value="ANKYRIN REPEAT DOMAIN-CONTAINING PROTEIN 39-RELATED"/>
    <property type="match status" value="1"/>
</dbReference>
<dbReference type="Gene3D" id="1.25.40.10">
    <property type="entry name" value="Tetratricopeptide repeat domain"/>
    <property type="match status" value="1"/>
</dbReference>
<keyword evidence="2 3" id="KW-0040">ANK repeat</keyword>
<dbReference type="SMART" id="SM00248">
    <property type="entry name" value="ANK"/>
    <property type="match status" value="3"/>
</dbReference>
<name>G2FGR0_9GAMM</name>
<gene>
    <name evidence="6" type="ORF">TevJSym_ar00390</name>
</gene>
<keyword evidence="1" id="KW-0677">Repeat</keyword>
<comment type="caution">
    <text evidence="6">The sequence shown here is derived from an EMBL/GenBank/DDBJ whole genome shotgun (WGS) entry which is preliminary data.</text>
</comment>
<evidence type="ECO:0000313" key="6">
    <source>
        <dbReference type="EMBL" id="EGW54024.1"/>
    </source>
</evidence>
<dbReference type="InterPro" id="IPR011990">
    <property type="entry name" value="TPR-like_helical_dom_sf"/>
</dbReference>
<accession>G2FGR0</accession>
<evidence type="ECO:0000313" key="7">
    <source>
        <dbReference type="Proteomes" id="UP000005167"/>
    </source>
</evidence>
<evidence type="ECO:0000256" key="3">
    <source>
        <dbReference type="PROSITE-ProRule" id="PRU00023"/>
    </source>
</evidence>
<feature type="chain" id="PRO_5003429731" evidence="5">
    <location>
        <begin position="35"/>
        <end position="373"/>
    </location>
</feature>
<dbReference type="InterPro" id="IPR002110">
    <property type="entry name" value="Ankyrin_rpt"/>
</dbReference>
<dbReference type="Pfam" id="PF00023">
    <property type="entry name" value="Ank"/>
    <property type="match status" value="1"/>
</dbReference>
<protein>
    <submittedName>
        <fullName evidence="6">Ankyrin 2,3/unc44</fullName>
    </submittedName>
</protein>
<dbReference type="Pfam" id="PF08238">
    <property type="entry name" value="Sel1"/>
    <property type="match status" value="2"/>
</dbReference>
<dbReference type="PANTHER" id="PTHR24171:SF9">
    <property type="entry name" value="ANKYRIN REPEAT DOMAIN-CONTAINING PROTEIN 39"/>
    <property type="match status" value="1"/>
</dbReference>
<keyword evidence="7" id="KW-1185">Reference proteome</keyword>
<feature type="repeat" description="ANK" evidence="3">
    <location>
        <begin position="193"/>
        <end position="225"/>
    </location>
</feature>
<feature type="compositionally biased region" description="Basic residues" evidence="4">
    <location>
        <begin position="304"/>
        <end position="318"/>
    </location>
</feature>
<evidence type="ECO:0000256" key="4">
    <source>
        <dbReference type="SAM" id="MobiDB-lite"/>
    </source>
</evidence>
<feature type="repeat" description="ANK" evidence="3">
    <location>
        <begin position="259"/>
        <end position="291"/>
    </location>
</feature>
<evidence type="ECO:0000256" key="5">
    <source>
        <dbReference type="SAM" id="SignalP"/>
    </source>
</evidence>
<dbReference type="PATRIC" id="fig|1049564.3.peg.2091"/>
<proteinExistence type="predicted"/>
<dbReference type="InterPro" id="IPR006597">
    <property type="entry name" value="Sel1-like"/>
</dbReference>
<keyword evidence="5" id="KW-0732">Signal</keyword>